<feature type="transmembrane region" description="Helical" evidence="8">
    <location>
        <begin position="146"/>
        <end position="162"/>
    </location>
</feature>
<dbReference type="InterPro" id="IPR003439">
    <property type="entry name" value="ABC_transporter-like_ATP-bd"/>
</dbReference>
<evidence type="ECO:0000313" key="11">
    <source>
        <dbReference type="EMBL" id="MBD2776508.1"/>
    </source>
</evidence>
<keyword evidence="12" id="KW-1185">Reference proteome</keyword>
<keyword evidence="4 11" id="KW-0067">ATP-binding</keyword>
<keyword evidence="5 8" id="KW-1133">Transmembrane helix</keyword>
<dbReference type="SUPFAM" id="SSF52540">
    <property type="entry name" value="P-loop containing nucleoside triphosphate hydrolases"/>
    <property type="match status" value="1"/>
</dbReference>
<dbReference type="PROSITE" id="PS50929">
    <property type="entry name" value="ABC_TM1F"/>
    <property type="match status" value="1"/>
</dbReference>
<dbReference type="GO" id="GO:0034040">
    <property type="term" value="F:ATPase-coupled lipid transmembrane transporter activity"/>
    <property type="evidence" value="ECO:0007669"/>
    <property type="project" value="TreeGrafter"/>
</dbReference>
<feature type="compositionally biased region" description="Basic residues" evidence="7">
    <location>
        <begin position="360"/>
        <end position="371"/>
    </location>
</feature>
<feature type="domain" description="ABC transmembrane type-1" evidence="10">
    <location>
        <begin position="16"/>
        <end position="289"/>
    </location>
</feature>
<sequence>MRFIRFLLEISWRNVLIATITGLISGGSNAMLISLINQAVSRASLPNALLYFAALSLCTLFTSTITQFMLINLSQNAIYQLRVRLSQNILSSPLQHLERLGENRLLATLTDDVRVLSHAVSAIPSICIDLATVIGCLIYLAWISNVIFALTIATSALAMWCVQTRIGKAQRLFAVARQEEDNLFKHFQAITRGTKELKLHSLRREDFSTKNLQGSAAKLRQKNRQAMQSFAIANGMGQFLQLSSLGFILFILPLFIHLPIPLLATYVLTTTYLSLPLQNLLRRLPDLLQGTVALQKIEMMKLSLTSQSEIETTNYISRQTGQIELKLELDRVTYLYHPNGDDQEIPLNPEAQFLPPGQKHPPKPGQKHPPKLGHPPKPGHMPLERHPLADEEKGFLLGPISLSLQPGQITYIVGGNGSGKSTLAKLITGLYPSQTGSIYLNGVLITDENREWYRQHFSAIFSDFYLFDSCLGLNHSNLDREVEMYLKQLQLERKVQVKNGILSTTNLSQGQRKRLALLTAYLEDRPIYLFDEWASDQEPQFRDLFYRQSLVKLKERGKTVIVITHDDRYFHLADQIIKLDYGQIQSNYAPTISYLS</sequence>
<dbReference type="Pfam" id="PF00664">
    <property type="entry name" value="ABC_membrane"/>
    <property type="match status" value="1"/>
</dbReference>
<dbReference type="AlphaFoldDB" id="A0A8J7BZR5"/>
<accession>A0A8J7BZR5</accession>
<evidence type="ECO:0000313" key="12">
    <source>
        <dbReference type="Proteomes" id="UP000629098"/>
    </source>
</evidence>
<feature type="transmembrane region" description="Helical" evidence="8">
    <location>
        <begin position="230"/>
        <end position="252"/>
    </location>
</feature>
<gene>
    <name evidence="11" type="ORF">ICL16_31750</name>
</gene>
<evidence type="ECO:0000256" key="1">
    <source>
        <dbReference type="ARBA" id="ARBA00004651"/>
    </source>
</evidence>
<comment type="caution">
    <text evidence="11">The sequence shown here is derived from an EMBL/GenBank/DDBJ whole genome shotgun (WGS) entry which is preliminary data.</text>
</comment>
<dbReference type="InterPro" id="IPR036640">
    <property type="entry name" value="ABC1_TM_sf"/>
</dbReference>
<evidence type="ECO:0000256" key="2">
    <source>
        <dbReference type="ARBA" id="ARBA00022692"/>
    </source>
</evidence>
<dbReference type="PROSITE" id="PS50893">
    <property type="entry name" value="ABC_TRANSPORTER_2"/>
    <property type="match status" value="1"/>
</dbReference>
<dbReference type="CDD" id="cd03228">
    <property type="entry name" value="ABCC_MRP_Like"/>
    <property type="match status" value="1"/>
</dbReference>
<reference evidence="11" key="1">
    <citation type="submission" date="2020-09" db="EMBL/GenBank/DDBJ databases">
        <title>Iningainema tapete sp. nov. (Scytonemataceae, Cyanobacteria) from greenhouses in central Florida (USA) produces two types of nodularin with biosynthetic potential for microcystin-LR and anabaenopeptins.</title>
        <authorList>
            <person name="Berthold D.E."/>
            <person name="Lefler F.W."/>
            <person name="Huang I.-S."/>
            <person name="Abdulla H."/>
            <person name="Zimba P.V."/>
            <person name="Laughinghouse H.D. IV."/>
        </authorList>
    </citation>
    <scope>NUCLEOTIDE SEQUENCE</scope>
    <source>
        <strain evidence="11">BLCCT55</strain>
    </source>
</reference>
<dbReference type="SMART" id="SM00382">
    <property type="entry name" value="AAA"/>
    <property type="match status" value="1"/>
</dbReference>
<comment type="subcellular location">
    <subcellularLocation>
        <location evidence="1">Cell membrane</location>
        <topology evidence="1">Multi-pass membrane protein</topology>
    </subcellularLocation>
</comment>
<feature type="region of interest" description="Disordered" evidence="7">
    <location>
        <begin position="340"/>
        <end position="385"/>
    </location>
</feature>
<evidence type="ECO:0000256" key="7">
    <source>
        <dbReference type="SAM" id="MobiDB-lite"/>
    </source>
</evidence>
<evidence type="ECO:0000256" key="4">
    <source>
        <dbReference type="ARBA" id="ARBA00022840"/>
    </source>
</evidence>
<dbReference type="InterPro" id="IPR017871">
    <property type="entry name" value="ABC_transporter-like_CS"/>
</dbReference>
<keyword evidence="6 8" id="KW-0472">Membrane</keyword>
<evidence type="ECO:0000259" key="10">
    <source>
        <dbReference type="PROSITE" id="PS50929"/>
    </source>
</evidence>
<dbReference type="Gene3D" id="1.20.1560.10">
    <property type="entry name" value="ABC transporter type 1, transmembrane domain"/>
    <property type="match status" value="1"/>
</dbReference>
<dbReference type="GO" id="GO:0005524">
    <property type="term" value="F:ATP binding"/>
    <property type="evidence" value="ECO:0007669"/>
    <property type="project" value="UniProtKB-KW"/>
</dbReference>
<protein>
    <submittedName>
        <fullName evidence="11">ATP-binding cassette domain-containing protein</fullName>
    </submittedName>
</protein>
<dbReference type="InterPro" id="IPR003593">
    <property type="entry name" value="AAA+_ATPase"/>
</dbReference>
<dbReference type="Proteomes" id="UP000629098">
    <property type="component" value="Unassembled WGS sequence"/>
</dbReference>
<dbReference type="PROSITE" id="PS00211">
    <property type="entry name" value="ABC_TRANSPORTER_1"/>
    <property type="match status" value="1"/>
</dbReference>
<dbReference type="PANTHER" id="PTHR24221:SF654">
    <property type="entry name" value="ATP-BINDING CASSETTE SUB-FAMILY B MEMBER 6"/>
    <property type="match status" value="1"/>
</dbReference>
<name>A0A8J7BZR5_9CYAN</name>
<evidence type="ECO:0000259" key="9">
    <source>
        <dbReference type="PROSITE" id="PS50893"/>
    </source>
</evidence>
<dbReference type="InterPro" id="IPR039421">
    <property type="entry name" value="Type_1_exporter"/>
</dbReference>
<proteinExistence type="predicted"/>
<dbReference type="InterPro" id="IPR011527">
    <property type="entry name" value="ABC1_TM_dom"/>
</dbReference>
<feature type="transmembrane region" description="Helical" evidence="8">
    <location>
        <begin position="48"/>
        <end position="73"/>
    </location>
</feature>
<dbReference type="GO" id="GO:0140359">
    <property type="term" value="F:ABC-type transporter activity"/>
    <property type="evidence" value="ECO:0007669"/>
    <property type="project" value="InterPro"/>
</dbReference>
<dbReference type="Gene3D" id="3.40.50.300">
    <property type="entry name" value="P-loop containing nucleotide triphosphate hydrolases"/>
    <property type="match status" value="1"/>
</dbReference>
<keyword evidence="2 8" id="KW-0812">Transmembrane</keyword>
<evidence type="ECO:0000256" key="6">
    <source>
        <dbReference type="ARBA" id="ARBA00023136"/>
    </source>
</evidence>
<dbReference type="RefSeq" id="WP_190835575.1">
    <property type="nucleotide sequence ID" value="NZ_CAWPPI010000095.1"/>
</dbReference>
<keyword evidence="3" id="KW-0547">Nucleotide-binding</keyword>
<feature type="domain" description="ABC transporter" evidence="9">
    <location>
        <begin position="381"/>
        <end position="595"/>
    </location>
</feature>
<dbReference type="EMBL" id="JACXAE010000095">
    <property type="protein sequence ID" value="MBD2776508.1"/>
    <property type="molecule type" value="Genomic_DNA"/>
</dbReference>
<feature type="transmembrane region" description="Helical" evidence="8">
    <location>
        <begin position="12"/>
        <end position="36"/>
    </location>
</feature>
<dbReference type="InterPro" id="IPR027417">
    <property type="entry name" value="P-loop_NTPase"/>
</dbReference>
<dbReference type="SUPFAM" id="SSF90123">
    <property type="entry name" value="ABC transporter transmembrane region"/>
    <property type="match status" value="1"/>
</dbReference>
<dbReference type="PANTHER" id="PTHR24221">
    <property type="entry name" value="ATP-BINDING CASSETTE SUB-FAMILY B"/>
    <property type="match status" value="1"/>
</dbReference>
<evidence type="ECO:0000256" key="8">
    <source>
        <dbReference type="SAM" id="Phobius"/>
    </source>
</evidence>
<organism evidence="11 12">
    <name type="scientific">Iningainema tapete BLCC-T55</name>
    <dbReference type="NCBI Taxonomy" id="2748662"/>
    <lineage>
        <taxon>Bacteria</taxon>
        <taxon>Bacillati</taxon>
        <taxon>Cyanobacteriota</taxon>
        <taxon>Cyanophyceae</taxon>
        <taxon>Nostocales</taxon>
        <taxon>Scytonemataceae</taxon>
        <taxon>Iningainema tapete</taxon>
    </lineage>
</organism>
<dbReference type="GO" id="GO:0005886">
    <property type="term" value="C:plasma membrane"/>
    <property type="evidence" value="ECO:0007669"/>
    <property type="project" value="UniProtKB-SubCell"/>
</dbReference>
<evidence type="ECO:0000256" key="5">
    <source>
        <dbReference type="ARBA" id="ARBA00022989"/>
    </source>
</evidence>
<dbReference type="Pfam" id="PF00005">
    <property type="entry name" value="ABC_tran"/>
    <property type="match status" value="1"/>
</dbReference>
<dbReference type="GO" id="GO:0016887">
    <property type="term" value="F:ATP hydrolysis activity"/>
    <property type="evidence" value="ECO:0007669"/>
    <property type="project" value="InterPro"/>
</dbReference>
<evidence type="ECO:0000256" key="3">
    <source>
        <dbReference type="ARBA" id="ARBA00022741"/>
    </source>
</evidence>